<reference evidence="3" key="1">
    <citation type="submission" date="2014-12" db="EMBL/GenBank/DDBJ databases">
        <title>Insight into the proteome of Arion vulgaris.</title>
        <authorList>
            <person name="Aradska J."/>
            <person name="Bulat T."/>
            <person name="Smidak R."/>
            <person name="Sarate P."/>
            <person name="Gangsoo J."/>
            <person name="Sialana F."/>
            <person name="Bilban M."/>
            <person name="Lubec G."/>
        </authorList>
    </citation>
    <scope>NUCLEOTIDE SEQUENCE</scope>
    <source>
        <tissue evidence="3">Skin</tissue>
    </source>
</reference>
<feature type="region of interest" description="Disordered" evidence="1">
    <location>
        <begin position="238"/>
        <end position="299"/>
    </location>
</feature>
<accession>A0A0B7B3P5</accession>
<feature type="compositionally biased region" description="Basic residues" evidence="1">
    <location>
        <begin position="824"/>
        <end position="833"/>
    </location>
</feature>
<feature type="region of interest" description="Disordered" evidence="1">
    <location>
        <begin position="478"/>
        <end position="833"/>
    </location>
</feature>
<feature type="compositionally biased region" description="Acidic residues" evidence="1">
    <location>
        <begin position="485"/>
        <end position="496"/>
    </location>
</feature>
<feature type="compositionally biased region" description="Basic and acidic residues" evidence="1">
    <location>
        <begin position="628"/>
        <end position="642"/>
    </location>
</feature>
<feature type="compositionally biased region" description="Basic and acidic residues" evidence="1">
    <location>
        <begin position="253"/>
        <end position="296"/>
    </location>
</feature>
<evidence type="ECO:0000256" key="1">
    <source>
        <dbReference type="SAM" id="MobiDB-lite"/>
    </source>
</evidence>
<gene>
    <name evidence="3" type="primary">ORF155570</name>
</gene>
<evidence type="ECO:0000259" key="2">
    <source>
        <dbReference type="PROSITE" id="PS51504"/>
    </source>
</evidence>
<name>A0A0B7B3P5_9EUPU</name>
<feature type="domain" description="H15" evidence="2">
    <location>
        <begin position="396"/>
        <end position="471"/>
    </location>
</feature>
<dbReference type="GO" id="GO:0006334">
    <property type="term" value="P:nucleosome assembly"/>
    <property type="evidence" value="ECO:0007669"/>
    <property type="project" value="InterPro"/>
</dbReference>
<dbReference type="Pfam" id="PF00538">
    <property type="entry name" value="Linker_histone"/>
    <property type="match status" value="3"/>
</dbReference>
<feature type="region of interest" description="Disordered" evidence="1">
    <location>
        <begin position="1"/>
        <end position="65"/>
    </location>
</feature>
<dbReference type="SMART" id="SM00526">
    <property type="entry name" value="H15"/>
    <property type="match status" value="2"/>
</dbReference>
<feature type="compositionally biased region" description="Basic and acidic residues" evidence="1">
    <location>
        <begin position="649"/>
        <end position="705"/>
    </location>
</feature>
<feature type="compositionally biased region" description="Basic and acidic residues" evidence="1">
    <location>
        <begin position="771"/>
        <end position="790"/>
    </location>
</feature>
<dbReference type="GO" id="GO:0003677">
    <property type="term" value="F:DNA binding"/>
    <property type="evidence" value="ECO:0007669"/>
    <property type="project" value="InterPro"/>
</dbReference>
<dbReference type="InterPro" id="IPR036388">
    <property type="entry name" value="WH-like_DNA-bd_sf"/>
</dbReference>
<proteinExistence type="predicted"/>
<sequence length="833" mass="92346">MPAIKKKWIKASQDGGNTPEDENDDILGDEDKEHGSSGEPASAIVPKAKKRPHQPSAQHNLLRGLDGEVLSEKRKRFIPPTELKLTEWLDNNLEARTEETLCLSHLYRYYTELCQGDGSEILDVPVFNRMVKEKFGKSFGVKETSVYKSLIKEKKINQEKKKTGSGIKLKEIVHEAINHFGNPWGGVRFFALKQYIGTKYPAIQIDQRPKLLKRTLEMGTQYGQIDLVKGIGMAGFYKLPGGEPPPKTKPKSKKEEGNEKSADDTNEAKVSEEEKEDKPEDSTENGEKKDEVDETKKKKKHKLKKIEKISFSKLHHGNPEKMEDIFPLAITYQSAPKSASVPKIRRYIEEKYRETVQDGRWRKAIESGAEKGYWEHFSGSGITGSLHLLMDDFNPGSDQIEDMICAAIIACHEPKSASASQIKKYVSQYHPEFKVDDRPDKFKKALLRAVSKNMIVQLSGLGANGSFQLSSSFTPTPAVLAGEDGSSEEEGYDSDEPAYVPRGTKSRGVPKATKATKSPRKSVVTTKVQKKSQSSKGRAKRASNSDSESSEEEQEEAPKQKNKRPPPKGRQTPVKASSEQANSSDEDKEPEYTPRKSQSRSGVSPAPVKQSKKKAGKASKGKKQKSAKKVDTIEEESSTDKNKGKKSMKKADSFDEESPVEKEKSRKPTKKLDYFDEESTTEKDKAKKSTKKVDSFEDESSTEKDKKRKFAKKADTSDEETSPSKDKVTSSSKKAASVEKEEPAAKKGKKQAPKVNKISVGKTSSLSSSSKDSKPAKSPKETIPAKRGAAEDSDEGDVDSVAEPEYTPRKSKSRGGTGGELEKKKGKASRSRI</sequence>
<dbReference type="InterPro" id="IPR005818">
    <property type="entry name" value="Histone_H1/H5_H15"/>
</dbReference>
<dbReference type="Gene3D" id="1.10.10.10">
    <property type="entry name" value="Winged helix-like DNA-binding domain superfamily/Winged helix DNA-binding domain"/>
    <property type="match status" value="3"/>
</dbReference>
<dbReference type="AlphaFoldDB" id="A0A0B7B3P5"/>
<feature type="compositionally biased region" description="Basic and acidic residues" evidence="1">
    <location>
        <begin position="736"/>
        <end position="745"/>
    </location>
</feature>
<dbReference type="SUPFAM" id="SSF46785">
    <property type="entry name" value="Winged helix' DNA-binding domain"/>
    <property type="match status" value="2"/>
</dbReference>
<feature type="compositionally biased region" description="Basic residues" evidence="1">
    <location>
        <begin position="610"/>
        <end position="627"/>
    </location>
</feature>
<feature type="compositionally biased region" description="Low complexity" evidence="1">
    <location>
        <begin position="753"/>
        <end position="770"/>
    </location>
</feature>
<feature type="compositionally biased region" description="Low complexity" evidence="1">
    <location>
        <begin position="521"/>
        <end position="536"/>
    </location>
</feature>
<protein>
    <recommendedName>
        <fullName evidence="2">H15 domain-containing protein</fullName>
    </recommendedName>
</protein>
<dbReference type="InterPro" id="IPR036390">
    <property type="entry name" value="WH_DNA-bd_sf"/>
</dbReference>
<feature type="compositionally biased region" description="Basic and acidic residues" evidence="1">
    <location>
        <begin position="712"/>
        <end position="728"/>
    </location>
</feature>
<feature type="compositionally biased region" description="Polar residues" evidence="1">
    <location>
        <begin position="574"/>
        <end position="583"/>
    </location>
</feature>
<feature type="compositionally biased region" description="Acidic residues" evidence="1">
    <location>
        <begin position="791"/>
        <end position="802"/>
    </location>
</feature>
<dbReference type="EMBL" id="HACG01039895">
    <property type="protein sequence ID" value="CEK86760.1"/>
    <property type="molecule type" value="Transcribed_RNA"/>
</dbReference>
<evidence type="ECO:0000313" key="3">
    <source>
        <dbReference type="EMBL" id="CEK86760.1"/>
    </source>
</evidence>
<dbReference type="PROSITE" id="PS51504">
    <property type="entry name" value="H15"/>
    <property type="match status" value="1"/>
</dbReference>
<feature type="compositionally biased region" description="Acidic residues" evidence="1">
    <location>
        <begin position="19"/>
        <end position="28"/>
    </location>
</feature>
<organism evidence="3">
    <name type="scientific">Arion vulgaris</name>
    <dbReference type="NCBI Taxonomy" id="1028688"/>
    <lineage>
        <taxon>Eukaryota</taxon>
        <taxon>Metazoa</taxon>
        <taxon>Spiralia</taxon>
        <taxon>Lophotrochozoa</taxon>
        <taxon>Mollusca</taxon>
        <taxon>Gastropoda</taxon>
        <taxon>Heterobranchia</taxon>
        <taxon>Euthyneura</taxon>
        <taxon>Panpulmonata</taxon>
        <taxon>Eupulmonata</taxon>
        <taxon>Stylommatophora</taxon>
        <taxon>Helicina</taxon>
        <taxon>Arionoidea</taxon>
        <taxon>Arionidae</taxon>
        <taxon>Arion</taxon>
    </lineage>
</organism>
<dbReference type="GO" id="GO:0000786">
    <property type="term" value="C:nucleosome"/>
    <property type="evidence" value="ECO:0007669"/>
    <property type="project" value="InterPro"/>
</dbReference>